<dbReference type="GO" id="GO:0016705">
    <property type="term" value="F:oxidoreductase activity, acting on paired donors, with incorporation or reduction of molecular oxygen"/>
    <property type="evidence" value="ECO:0007669"/>
    <property type="project" value="InterPro"/>
</dbReference>
<sequence>MSKRKEVTTRPMELSHQIFPRVLPHIYAWTKVYGRNFLCCYGTQAHMVVTDPELIKEVLNNKEREYPKIQFDHYMKKLLEEGTVTARGEKWAKLRKFSNHAECLKAMILAMITSVEIMLEGWRKHNGKEIEVFQKFKDSFLSNYLEGEQIFDKLTRFAHLIFKNPYKIRVPGVGYHLQIQCCGQLLKTSDDVESEKLEQGIRNSIFNMVRKREEAALIDQMKQHYGSDLLGLLVKASHDTDEKVKLSIDDVIDECKPF</sequence>
<keyword evidence="12" id="KW-1185">Reference proteome</keyword>
<accession>B9RE97</accession>
<dbReference type="GO" id="GO:0020037">
    <property type="term" value="F:heme binding"/>
    <property type="evidence" value="ECO:0007669"/>
    <property type="project" value="InterPro"/>
</dbReference>
<dbReference type="eggNOG" id="KOG0157">
    <property type="taxonomic scope" value="Eukaryota"/>
</dbReference>
<evidence type="ECO:0000256" key="4">
    <source>
        <dbReference type="ARBA" id="ARBA00022692"/>
    </source>
</evidence>
<gene>
    <name evidence="11" type="ORF">RCOM_1619680</name>
</gene>
<organism evidence="11 12">
    <name type="scientific">Ricinus communis</name>
    <name type="common">Castor bean</name>
    <dbReference type="NCBI Taxonomy" id="3988"/>
    <lineage>
        <taxon>Eukaryota</taxon>
        <taxon>Viridiplantae</taxon>
        <taxon>Streptophyta</taxon>
        <taxon>Embryophyta</taxon>
        <taxon>Tracheophyta</taxon>
        <taxon>Spermatophyta</taxon>
        <taxon>Magnoliopsida</taxon>
        <taxon>eudicotyledons</taxon>
        <taxon>Gunneridae</taxon>
        <taxon>Pentapetalae</taxon>
        <taxon>rosids</taxon>
        <taxon>fabids</taxon>
        <taxon>Malpighiales</taxon>
        <taxon>Euphorbiaceae</taxon>
        <taxon>Acalyphoideae</taxon>
        <taxon>Acalypheae</taxon>
        <taxon>Ricinus</taxon>
    </lineage>
</organism>
<dbReference type="PANTHER" id="PTHR24282:SF184">
    <property type="entry name" value="CYTOCHROME P450"/>
    <property type="match status" value="1"/>
</dbReference>
<evidence type="ECO:0000313" key="12">
    <source>
        <dbReference type="Proteomes" id="UP000008311"/>
    </source>
</evidence>
<keyword evidence="3" id="KW-0349">Heme</keyword>
<dbReference type="Gene3D" id="1.10.630.10">
    <property type="entry name" value="Cytochrome P450"/>
    <property type="match status" value="1"/>
</dbReference>
<evidence type="ECO:0000256" key="1">
    <source>
        <dbReference type="ARBA" id="ARBA00004167"/>
    </source>
</evidence>
<dbReference type="InterPro" id="IPR050665">
    <property type="entry name" value="Cytochrome_P450_Monooxygen"/>
</dbReference>
<dbReference type="InParanoid" id="B9RE97"/>
<keyword evidence="8" id="KW-0408">Iron</keyword>
<dbReference type="Pfam" id="PF00067">
    <property type="entry name" value="p450"/>
    <property type="match status" value="1"/>
</dbReference>
<protein>
    <submittedName>
        <fullName evidence="11">Cytochrome P450, putative</fullName>
        <ecNumber evidence="11">1.3.3.9</ecNumber>
    </submittedName>
</protein>
<evidence type="ECO:0000256" key="9">
    <source>
        <dbReference type="ARBA" id="ARBA00023033"/>
    </source>
</evidence>
<evidence type="ECO:0000256" key="7">
    <source>
        <dbReference type="ARBA" id="ARBA00023002"/>
    </source>
</evidence>
<evidence type="ECO:0000256" key="2">
    <source>
        <dbReference type="ARBA" id="ARBA00010617"/>
    </source>
</evidence>
<comment type="subcellular location">
    <subcellularLocation>
        <location evidence="1">Membrane</location>
        <topology evidence="1">Single-pass membrane protein</topology>
    </subcellularLocation>
</comment>
<evidence type="ECO:0000256" key="6">
    <source>
        <dbReference type="ARBA" id="ARBA00022989"/>
    </source>
</evidence>
<keyword evidence="4" id="KW-0812">Transmembrane</keyword>
<evidence type="ECO:0000256" key="8">
    <source>
        <dbReference type="ARBA" id="ARBA00023004"/>
    </source>
</evidence>
<dbReference type="AlphaFoldDB" id="B9RE97"/>
<dbReference type="InterPro" id="IPR036396">
    <property type="entry name" value="Cyt_P450_sf"/>
</dbReference>
<keyword evidence="6" id="KW-1133">Transmembrane helix</keyword>
<keyword evidence="7 11" id="KW-0560">Oxidoreductase</keyword>
<keyword evidence="10" id="KW-0472">Membrane</keyword>
<keyword evidence="9" id="KW-0503">Monooxygenase</keyword>
<dbReference type="GO" id="GO:0004497">
    <property type="term" value="F:monooxygenase activity"/>
    <property type="evidence" value="ECO:0000318"/>
    <property type="project" value="GO_Central"/>
</dbReference>
<dbReference type="EC" id="1.3.3.9" evidence="11"/>
<dbReference type="PANTHER" id="PTHR24282">
    <property type="entry name" value="CYTOCHROME P450 FAMILY MEMBER"/>
    <property type="match status" value="1"/>
</dbReference>
<dbReference type="GO" id="GO:0016020">
    <property type="term" value="C:membrane"/>
    <property type="evidence" value="ECO:0007669"/>
    <property type="project" value="UniProtKB-SubCell"/>
</dbReference>
<dbReference type="InterPro" id="IPR001128">
    <property type="entry name" value="Cyt_P450"/>
</dbReference>
<evidence type="ECO:0000313" key="11">
    <source>
        <dbReference type="EMBL" id="EEF50705.1"/>
    </source>
</evidence>
<evidence type="ECO:0000256" key="10">
    <source>
        <dbReference type="ARBA" id="ARBA00023136"/>
    </source>
</evidence>
<dbReference type="Proteomes" id="UP000008311">
    <property type="component" value="Unassembled WGS sequence"/>
</dbReference>
<dbReference type="GO" id="GO:0005506">
    <property type="term" value="F:iron ion binding"/>
    <property type="evidence" value="ECO:0007669"/>
    <property type="project" value="InterPro"/>
</dbReference>
<proteinExistence type="inferred from homology"/>
<evidence type="ECO:0000256" key="5">
    <source>
        <dbReference type="ARBA" id="ARBA00022723"/>
    </source>
</evidence>
<name>B9RE97_RICCO</name>
<comment type="similarity">
    <text evidence="2">Belongs to the cytochrome P450 family.</text>
</comment>
<dbReference type="SUPFAM" id="SSF48264">
    <property type="entry name" value="Cytochrome P450"/>
    <property type="match status" value="1"/>
</dbReference>
<dbReference type="EMBL" id="EQ973775">
    <property type="protein sequence ID" value="EEF50705.1"/>
    <property type="molecule type" value="Genomic_DNA"/>
</dbReference>
<keyword evidence="5" id="KW-0479">Metal-binding</keyword>
<evidence type="ECO:0000256" key="3">
    <source>
        <dbReference type="ARBA" id="ARBA00022617"/>
    </source>
</evidence>
<reference evidence="12" key="1">
    <citation type="journal article" date="2010" name="Nat. Biotechnol.">
        <title>Draft genome sequence of the oilseed species Ricinus communis.</title>
        <authorList>
            <person name="Chan A.P."/>
            <person name="Crabtree J."/>
            <person name="Zhao Q."/>
            <person name="Lorenzi H."/>
            <person name="Orvis J."/>
            <person name="Puiu D."/>
            <person name="Melake-Berhan A."/>
            <person name="Jones K.M."/>
            <person name="Redman J."/>
            <person name="Chen G."/>
            <person name="Cahoon E.B."/>
            <person name="Gedil M."/>
            <person name="Stanke M."/>
            <person name="Haas B.J."/>
            <person name="Wortman J.R."/>
            <person name="Fraser-Liggett C.M."/>
            <person name="Ravel J."/>
            <person name="Rabinowicz P.D."/>
        </authorList>
    </citation>
    <scope>NUCLEOTIDE SEQUENCE [LARGE SCALE GENOMIC DNA]</scope>
    <source>
        <strain evidence="12">cv. Hale</strain>
    </source>
</reference>
<dbReference type="STRING" id="3988.B9RE97"/>